<reference evidence="8" key="1">
    <citation type="journal article" date="2019" name="Int. J. Syst. Evol. Microbiol.">
        <title>The Global Catalogue of Microorganisms (GCM) 10K type strain sequencing project: providing services to taxonomists for standard genome sequencing and annotation.</title>
        <authorList>
            <consortium name="The Broad Institute Genomics Platform"/>
            <consortium name="The Broad Institute Genome Sequencing Center for Infectious Disease"/>
            <person name="Wu L."/>
            <person name="Ma J."/>
        </authorList>
    </citation>
    <scope>NUCLEOTIDE SEQUENCE [LARGE SCALE GENOMIC DNA]</scope>
    <source>
        <strain evidence="8">JCM 16014</strain>
    </source>
</reference>
<dbReference type="InterPro" id="IPR029063">
    <property type="entry name" value="SAM-dependent_MTases_sf"/>
</dbReference>
<feature type="binding site" evidence="6">
    <location>
        <begin position="139"/>
        <end position="140"/>
    </location>
    <ligand>
        <name>S-adenosyl-L-methionine</name>
        <dbReference type="ChEBI" id="CHEBI:59789"/>
    </ligand>
</feature>
<evidence type="ECO:0000256" key="5">
    <source>
        <dbReference type="ARBA" id="ARBA00022691"/>
    </source>
</evidence>
<dbReference type="NCBIfam" id="TIGR00138">
    <property type="entry name" value="rsmG_gidB"/>
    <property type="match status" value="1"/>
</dbReference>
<dbReference type="HAMAP" id="MF_00074">
    <property type="entry name" value="16SrRNA_methyltr_G"/>
    <property type="match status" value="1"/>
</dbReference>
<feature type="binding site" evidence="6">
    <location>
        <position position="88"/>
    </location>
    <ligand>
        <name>S-adenosyl-L-methionine</name>
        <dbReference type="ChEBI" id="CHEBI:59789"/>
    </ligand>
</feature>
<dbReference type="Gene3D" id="3.40.50.150">
    <property type="entry name" value="Vaccinia Virus protein VP39"/>
    <property type="match status" value="1"/>
</dbReference>
<keyword evidence="2 6" id="KW-0698">rRNA processing</keyword>
<dbReference type="EMBL" id="BAAAQN010000013">
    <property type="protein sequence ID" value="GAA2027731.1"/>
    <property type="molecule type" value="Genomic_DNA"/>
</dbReference>
<evidence type="ECO:0000256" key="3">
    <source>
        <dbReference type="ARBA" id="ARBA00022603"/>
    </source>
</evidence>
<dbReference type="PANTHER" id="PTHR31760">
    <property type="entry name" value="S-ADENOSYL-L-METHIONINE-DEPENDENT METHYLTRANSFERASES SUPERFAMILY PROTEIN"/>
    <property type="match status" value="1"/>
</dbReference>
<evidence type="ECO:0000313" key="7">
    <source>
        <dbReference type="EMBL" id="GAA2027731.1"/>
    </source>
</evidence>
<gene>
    <name evidence="6 7" type="primary">rsmG</name>
    <name evidence="7" type="ORF">GCM10009839_28330</name>
</gene>
<comment type="caution">
    <text evidence="6">Lacks conserved residue(s) required for the propagation of feature annotation.</text>
</comment>
<comment type="similarity">
    <text evidence="6">Belongs to the methyltransferase superfamily. RNA methyltransferase RsmG family.</text>
</comment>
<comment type="function">
    <text evidence="6">Specifically methylates the N7 position of a guanine in 16S rRNA.</text>
</comment>
<dbReference type="RefSeq" id="WP_425559167.1">
    <property type="nucleotide sequence ID" value="NZ_BAAAQN010000013.1"/>
</dbReference>
<evidence type="ECO:0000256" key="6">
    <source>
        <dbReference type="HAMAP-Rule" id="MF_00074"/>
    </source>
</evidence>
<accession>A0ABP5FLK3</accession>
<proteinExistence type="inferred from homology"/>
<protein>
    <recommendedName>
        <fullName evidence="6">Ribosomal RNA small subunit methyltransferase G</fullName>
        <ecNumber evidence="6">2.1.1.-</ecNumber>
    </recommendedName>
    <alternativeName>
        <fullName evidence="6">16S rRNA 7-methylguanosine methyltransferase</fullName>
        <shortName evidence="6">16S rRNA m7G methyltransferase</shortName>
    </alternativeName>
</protein>
<keyword evidence="3 6" id="KW-0489">Methyltransferase</keyword>
<keyword evidence="8" id="KW-1185">Reference proteome</keyword>
<evidence type="ECO:0000313" key="8">
    <source>
        <dbReference type="Proteomes" id="UP001500751"/>
    </source>
</evidence>
<feature type="binding site" evidence="6">
    <location>
        <position position="93"/>
    </location>
    <ligand>
        <name>S-adenosyl-L-methionine</name>
        <dbReference type="ChEBI" id="CHEBI:59789"/>
    </ligand>
</feature>
<dbReference type="SUPFAM" id="SSF53335">
    <property type="entry name" value="S-adenosyl-L-methionine-dependent methyltransferases"/>
    <property type="match status" value="1"/>
</dbReference>
<organism evidence="7 8">
    <name type="scientific">Catenulispora yoronensis</name>
    <dbReference type="NCBI Taxonomy" id="450799"/>
    <lineage>
        <taxon>Bacteria</taxon>
        <taxon>Bacillati</taxon>
        <taxon>Actinomycetota</taxon>
        <taxon>Actinomycetes</taxon>
        <taxon>Catenulisporales</taxon>
        <taxon>Catenulisporaceae</taxon>
        <taxon>Catenulispora</taxon>
    </lineage>
</organism>
<keyword evidence="5 6" id="KW-0949">S-adenosyl-L-methionine</keyword>
<dbReference type="PANTHER" id="PTHR31760:SF0">
    <property type="entry name" value="S-ADENOSYL-L-METHIONINE-DEPENDENT METHYLTRANSFERASES SUPERFAMILY PROTEIN"/>
    <property type="match status" value="1"/>
</dbReference>
<keyword evidence="1 6" id="KW-0963">Cytoplasm</keyword>
<name>A0ABP5FLK3_9ACTN</name>
<dbReference type="Pfam" id="PF02527">
    <property type="entry name" value="GidB"/>
    <property type="match status" value="1"/>
</dbReference>
<evidence type="ECO:0000256" key="4">
    <source>
        <dbReference type="ARBA" id="ARBA00022679"/>
    </source>
</evidence>
<sequence>MRPSSQPSGSPGGDPTELMLGPAPAAVVPVFGDRAADATRYAEILAGPGVTRGLLGPREVPRLWERHILNCAVVGELLPADLAVCDVGSGAGLPGIVLALARPDLSVTLLEPLLRRTLFLDEVIDLLGLDNVRVLRGRAEEFAGKERFDVVTSRAVAPLDRLAGWSLPLLRGGGEMVALKGGSAEAELAESADLLAKLGATRWSVQTVGAGIVDPPTTVIRVGIDQELQVRSPKKPRPKNRRPGR</sequence>
<comment type="subcellular location">
    <subcellularLocation>
        <location evidence="6">Cytoplasm</location>
    </subcellularLocation>
</comment>
<dbReference type="CDD" id="cd02440">
    <property type="entry name" value="AdoMet_MTases"/>
    <property type="match status" value="1"/>
</dbReference>
<dbReference type="InterPro" id="IPR003682">
    <property type="entry name" value="rRNA_ssu_MeTfrase_G"/>
</dbReference>
<dbReference type="Proteomes" id="UP001500751">
    <property type="component" value="Unassembled WGS sequence"/>
</dbReference>
<evidence type="ECO:0000256" key="1">
    <source>
        <dbReference type="ARBA" id="ARBA00022490"/>
    </source>
</evidence>
<evidence type="ECO:0000256" key="2">
    <source>
        <dbReference type="ARBA" id="ARBA00022552"/>
    </source>
</evidence>
<comment type="caution">
    <text evidence="7">The sequence shown here is derived from an EMBL/GenBank/DDBJ whole genome shotgun (WGS) entry which is preliminary data.</text>
</comment>
<keyword evidence="4 6" id="KW-0808">Transferase</keyword>
<feature type="binding site" evidence="6">
    <location>
        <position position="154"/>
    </location>
    <ligand>
        <name>S-adenosyl-L-methionine</name>
        <dbReference type="ChEBI" id="CHEBI:59789"/>
    </ligand>
</feature>
<dbReference type="EC" id="2.1.1.-" evidence="6"/>